<dbReference type="GO" id="GO:0016301">
    <property type="term" value="F:kinase activity"/>
    <property type="evidence" value="ECO:0007669"/>
    <property type="project" value="UniProtKB-KW"/>
</dbReference>
<protein>
    <submittedName>
        <fullName evidence="1">Ribosomal protein S6 kinase, 90kDa, polypeptide 6</fullName>
    </submittedName>
</protein>
<name>A0A1A8HV60_NOTKU</name>
<organism evidence="1">
    <name type="scientific">Nothobranchius kuhntae</name>
    <name type="common">Beira killifish</name>
    <dbReference type="NCBI Taxonomy" id="321403"/>
    <lineage>
        <taxon>Eukaryota</taxon>
        <taxon>Metazoa</taxon>
        <taxon>Chordata</taxon>
        <taxon>Craniata</taxon>
        <taxon>Vertebrata</taxon>
        <taxon>Euteleostomi</taxon>
        <taxon>Actinopterygii</taxon>
        <taxon>Neopterygii</taxon>
        <taxon>Teleostei</taxon>
        <taxon>Neoteleostei</taxon>
        <taxon>Acanthomorphata</taxon>
        <taxon>Ovalentaria</taxon>
        <taxon>Atherinomorphae</taxon>
        <taxon>Cyprinodontiformes</taxon>
        <taxon>Nothobranchiidae</taxon>
        <taxon>Nothobranchius</taxon>
    </lineage>
</organism>
<dbReference type="AlphaFoldDB" id="A0A1A8HV60"/>
<keyword evidence="1" id="KW-0808">Transferase</keyword>
<gene>
    <name evidence="1" type="primary">RPS6KA6</name>
</gene>
<dbReference type="EMBL" id="HAED01002142">
    <property type="protein sequence ID" value="SBQ87987.1"/>
    <property type="molecule type" value="Transcribed_RNA"/>
</dbReference>
<reference evidence="1" key="1">
    <citation type="submission" date="2016-05" db="EMBL/GenBank/DDBJ databases">
        <authorList>
            <person name="Lavstsen T."/>
            <person name="Jespersen J.S."/>
        </authorList>
    </citation>
    <scope>NUCLEOTIDE SEQUENCE</scope>
    <source>
        <tissue evidence="1">Brain</tissue>
    </source>
</reference>
<keyword evidence="1" id="KW-0418">Kinase</keyword>
<sequence length="40" mass="4730">HQLRKTAAERFTRDFRLGESLEFVPSAVNHKEGDCVWYHV</sequence>
<evidence type="ECO:0000313" key="1">
    <source>
        <dbReference type="EMBL" id="SBQ87987.1"/>
    </source>
</evidence>
<proteinExistence type="predicted"/>
<feature type="non-terminal residue" evidence="1">
    <location>
        <position position="1"/>
    </location>
</feature>
<reference evidence="1" key="2">
    <citation type="submission" date="2016-06" db="EMBL/GenBank/DDBJ databases">
        <title>The genome of a short-lived fish provides insights into sex chromosome evolution and the genetic control of aging.</title>
        <authorList>
            <person name="Reichwald K."/>
            <person name="Felder M."/>
            <person name="Petzold A."/>
            <person name="Koch P."/>
            <person name="Groth M."/>
            <person name="Platzer M."/>
        </authorList>
    </citation>
    <scope>NUCLEOTIDE SEQUENCE</scope>
    <source>
        <tissue evidence="1">Brain</tissue>
    </source>
</reference>
<accession>A0A1A8HV60</accession>